<dbReference type="PATRIC" id="fig|315405.11.peg.1050"/>
<dbReference type="InterPro" id="IPR009057">
    <property type="entry name" value="Homeodomain-like_sf"/>
</dbReference>
<dbReference type="PANTHER" id="PTHR43479:SF11">
    <property type="entry name" value="ACREF_ENVCD OPERON REPRESSOR-RELATED"/>
    <property type="match status" value="1"/>
</dbReference>
<gene>
    <name evidence="4" type="ORF">SGADD02_00896</name>
    <name evidence="5" type="ORF">SGADD03_01120</name>
</gene>
<keyword evidence="1 2" id="KW-0238">DNA-binding</keyword>
<dbReference type="GO" id="GO:0003677">
    <property type="term" value="F:DNA binding"/>
    <property type="evidence" value="ECO:0007669"/>
    <property type="project" value="UniProtKB-UniRule"/>
</dbReference>
<feature type="DNA-binding region" description="H-T-H motif" evidence="2">
    <location>
        <begin position="32"/>
        <end position="51"/>
    </location>
</feature>
<dbReference type="Proteomes" id="UP000071927">
    <property type="component" value="Unassembled WGS sequence"/>
</dbReference>
<evidence type="ECO:0000313" key="6">
    <source>
        <dbReference type="Proteomes" id="UP000070198"/>
    </source>
</evidence>
<dbReference type="InterPro" id="IPR039532">
    <property type="entry name" value="TetR_C_Firmicutes"/>
</dbReference>
<dbReference type="EMBL" id="LQXV01000199">
    <property type="protein sequence ID" value="KXU08894.1"/>
    <property type="molecule type" value="Genomic_DNA"/>
</dbReference>
<evidence type="ECO:0000313" key="5">
    <source>
        <dbReference type="EMBL" id="KXU08894.1"/>
    </source>
</evidence>
<dbReference type="Pfam" id="PF14278">
    <property type="entry name" value="TetR_C_8"/>
    <property type="match status" value="1"/>
</dbReference>
<sequence length="188" mass="22301">MNGKKEQILVSKSKIIEGTFRLLKLYTFDELTLNEILDEANISKRTFYRYFSNKQDILNYYYDDFITNYRSLESEILHQSSLNGVLGVTLDYFYQNRHYLRLLIKNQKFYLLLEKFNRAAVRIYQSIDAPWHIKAKTPLELTDSLLFIVGGYSNIISSWLTEENPRNPQEIAEHINNIFINVSRNLEL</sequence>
<dbReference type="PANTHER" id="PTHR43479">
    <property type="entry name" value="ACREF/ENVCD OPERON REPRESSOR-RELATED"/>
    <property type="match status" value="1"/>
</dbReference>
<dbReference type="Proteomes" id="UP000070198">
    <property type="component" value="Unassembled WGS sequence"/>
</dbReference>
<name>A0A139R2M0_9STRE</name>
<reference evidence="6 7" key="1">
    <citation type="submission" date="2016-01" db="EMBL/GenBank/DDBJ databases">
        <title>Highly variable Streptococcus oralis are common among viridans streptococci isolated from primates.</title>
        <authorList>
            <person name="Denapaite D."/>
            <person name="Rieger M."/>
            <person name="Koendgen S."/>
            <person name="Brueckner R."/>
            <person name="Ochigava I."/>
            <person name="Kappeler P."/>
            <person name="Maetz-Rensing K."/>
            <person name="Leendertz F."/>
            <person name="Hakenbeck R."/>
        </authorList>
    </citation>
    <scope>NUCLEOTIDE SEQUENCE [LARGE SCALE GENOMIC DNA]</scope>
    <source>
        <strain evidence="4 6">DD02</strain>
        <strain evidence="5 7">DD03</strain>
    </source>
</reference>
<dbReference type="InterPro" id="IPR050624">
    <property type="entry name" value="HTH-type_Tx_Regulator"/>
</dbReference>
<dbReference type="SUPFAM" id="SSF46689">
    <property type="entry name" value="Homeodomain-like"/>
    <property type="match status" value="1"/>
</dbReference>
<organism evidence="5 7">
    <name type="scientific">Streptococcus gallolyticus</name>
    <dbReference type="NCBI Taxonomy" id="315405"/>
    <lineage>
        <taxon>Bacteria</taxon>
        <taxon>Bacillati</taxon>
        <taxon>Bacillota</taxon>
        <taxon>Bacilli</taxon>
        <taxon>Lactobacillales</taxon>
        <taxon>Streptococcaceae</taxon>
        <taxon>Streptococcus</taxon>
    </lineage>
</organism>
<dbReference type="PROSITE" id="PS50977">
    <property type="entry name" value="HTH_TETR_2"/>
    <property type="match status" value="1"/>
</dbReference>
<protein>
    <submittedName>
        <fullName evidence="5">Transcriptional regulator</fullName>
    </submittedName>
</protein>
<dbReference type="AlphaFoldDB" id="A0A139R2M0"/>
<dbReference type="OMA" id="WHHNSSE"/>
<evidence type="ECO:0000313" key="7">
    <source>
        <dbReference type="Proteomes" id="UP000071927"/>
    </source>
</evidence>
<evidence type="ECO:0000256" key="2">
    <source>
        <dbReference type="PROSITE-ProRule" id="PRU00335"/>
    </source>
</evidence>
<dbReference type="Pfam" id="PF00440">
    <property type="entry name" value="TetR_N"/>
    <property type="match status" value="1"/>
</dbReference>
<dbReference type="EMBL" id="LQOF01000172">
    <property type="protein sequence ID" value="KXT70269.1"/>
    <property type="molecule type" value="Genomic_DNA"/>
</dbReference>
<comment type="caution">
    <text evidence="5">The sequence shown here is derived from an EMBL/GenBank/DDBJ whole genome shotgun (WGS) entry which is preliminary data.</text>
</comment>
<evidence type="ECO:0000313" key="4">
    <source>
        <dbReference type="EMBL" id="KXT70269.1"/>
    </source>
</evidence>
<dbReference type="Gene3D" id="1.10.357.10">
    <property type="entry name" value="Tetracycline Repressor, domain 2"/>
    <property type="match status" value="1"/>
</dbReference>
<dbReference type="InterPro" id="IPR001647">
    <property type="entry name" value="HTH_TetR"/>
</dbReference>
<dbReference type="RefSeq" id="WP_012961749.1">
    <property type="nucleotide sequence ID" value="NZ_CP113954.2"/>
</dbReference>
<evidence type="ECO:0000256" key="1">
    <source>
        <dbReference type="ARBA" id="ARBA00023125"/>
    </source>
</evidence>
<accession>A0A139R2M0</accession>
<evidence type="ECO:0000259" key="3">
    <source>
        <dbReference type="PROSITE" id="PS50977"/>
    </source>
</evidence>
<feature type="domain" description="HTH tetR-type" evidence="3">
    <location>
        <begin position="9"/>
        <end position="69"/>
    </location>
</feature>
<proteinExistence type="predicted"/>